<dbReference type="GO" id="GO:0006302">
    <property type="term" value="P:double-strand break repair"/>
    <property type="evidence" value="ECO:0007669"/>
    <property type="project" value="TreeGrafter"/>
</dbReference>
<evidence type="ECO:0000256" key="4">
    <source>
        <dbReference type="ARBA" id="ARBA00022705"/>
    </source>
</evidence>
<dbReference type="Pfam" id="PF00476">
    <property type="entry name" value="DNA_pol_A"/>
    <property type="match status" value="1"/>
</dbReference>
<dbReference type="InterPro" id="IPR002298">
    <property type="entry name" value="DNA_polymerase_A"/>
</dbReference>
<dbReference type="GO" id="GO:0003887">
    <property type="term" value="F:DNA-directed DNA polymerase activity"/>
    <property type="evidence" value="ECO:0007669"/>
    <property type="project" value="UniProtKB-EC"/>
</dbReference>
<dbReference type="Proteomes" id="UP000315400">
    <property type="component" value="Unassembled WGS sequence"/>
</dbReference>
<comment type="similarity">
    <text evidence="1">Belongs to the DNA polymerase type-A family.</text>
</comment>
<evidence type="ECO:0000259" key="7">
    <source>
        <dbReference type="SMART" id="SM00482"/>
    </source>
</evidence>
<dbReference type="PRINTS" id="PR00868">
    <property type="entry name" value="DNAPOLI"/>
</dbReference>
<dbReference type="Gene3D" id="1.10.150.20">
    <property type="entry name" value="5' to 3' exonuclease, C-terminal subdomain"/>
    <property type="match status" value="1"/>
</dbReference>
<feature type="region of interest" description="Disordered" evidence="6">
    <location>
        <begin position="16"/>
        <end position="40"/>
    </location>
</feature>
<dbReference type="PANTHER" id="PTHR10133:SF27">
    <property type="entry name" value="DNA POLYMERASE NU"/>
    <property type="match status" value="1"/>
</dbReference>
<sequence length="684" mass="76001">MRDDAVGLFWEELPKVKGKGSRGPKERGPMPPIPETGWTPVTEFPNLSAAKVIGLDTETYDPELTQAGPGWGRGRGHIIGASISVDDGTSWYFPIRHGIEDGKQVLPPEQAAMNMDPDNVLAFLRHTLQDARPKVGANLIYDVGWLAWEGVPVGGRMYDVQFAEALLNSETPDVSLDSLGETHLGRGKETNMLYDFLSRWCGGAANDRQRKNLYLSPPSLAGPYAESDASLPVQVLSKQWPLMHHRGVLEVFDMECRLIPLLVKMRMKGAPVRLDKAEQAHEQLGERLVGIEKRLTDIAGQPVNPAAAASVKAAFESVGLEPTTKKNAEGKVKMSFDKPRLAAVKHPLTEAILEWRKLTKVRDTFIKSYILDKHVGGRIYGSFHPLKNDDSGARSGRFASSDPNLQNIPIRSEEGKLVRKAFGIDPAHGGRWRSFDYSSIEYRLLVHFAVGPGSDDVRMKFRQDPHLDYHQLVAEMIEKFTAIILERTKVKNVNFGIIYGMQLNALTALLGVTKAEAKRLLDAYHQTIPYAKETMDLCANEVHTTGVVRTILNRANDFTSWGQKGYVADRPPPLSYEAACRKWGMFNIERQETHKALNRKLQGSAADVMKTAMVNAYESGLFDEDACGIPCLTVHDELDFEDLGDLHNPAWGELQRCMEGALSDRLRVPLVAEGSYGETWADAH</sequence>
<dbReference type="GO" id="GO:0006261">
    <property type="term" value="P:DNA-templated DNA replication"/>
    <property type="evidence" value="ECO:0007669"/>
    <property type="project" value="InterPro"/>
</dbReference>
<dbReference type="InterPro" id="IPR012337">
    <property type="entry name" value="RNaseH-like_sf"/>
</dbReference>
<dbReference type="Gene3D" id="3.30.420.10">
    <property type="entry name" value="Ribonuclease H-like superfamily/Ribonuclease H"/>
    <property type="match status" value="1"/>
</dbReference>
<organism evidence="8 9">
    <name type="scientific">Spiribacter salinus</name>
    <dbReference type="NCBI Taxonomy" id="1335746"/>
    <lineage>
        <taxon>Bacteria</taxon>
        <taxon>Pseudomonadati</taxon>
        <taxon>Pseudomonadota</taxon>
        <taxon>Gammaproteobacteria</taxon>
        <taxon>Chromatiales</taxon>
        <taxon>Ectothiorhodospiraceae</taxon>
        <taxon>Spiribacter</taxon>
    </lineage>
</organism>
<dbReference type="Gene3D" id="3.30.70.370">
    <property type="match status" value="1"/>
</dbReference>
<evidence type="ECO:0000256" key="2">
    <source>
        <dbReference type="ARBA" id="ARBA00011541"/>
    </source>
</evidence>
<dbReference type="GO" id="GO:0003677">
    <property type="term" value="F:DNA binding"/>
    <property type="evidence" value="ECO:0007669"/>
    <property type="project" value="InterPro"/>
</dbReference>
<dbReference type="PANTHER" id="PTHR10133">
    <property type="entry name" value="DNA POLYMERASE I"/>
    <property type="match status" value="1"/>
</dbReference>
<dbReference type="SUPFAM" id="SSF56672">
    <property type="entry name" value="DNA/RNA polymerases"/>
    <property type="match status" value="1"/>
</dbReference>
<evidence type="ECO:0000256" key="6">
    <source>
        <dbReference type="SAM" id="MobiDB-lite"/>
    </source>
</evidence>
<reference evidence="8 9" key="1">
    <citation type="submission" date="2019-06" db="EMBL/GenBank/DDBJ databases">
        <title>Metagenome assembled Genome of Spiribacter salinus SL48-SHIP from the microbial mat of Salt Lake 48 (Novosibirsk region, Russia).</title>
        <authorList>
            <person name="Shipova A."/>
            <person name="Rozanov A.S."/>
            <person name="Bryanskaya A.V."/>
            <person name="Peltek S.E."/>
        </authorList>
    </citation>
    <scope>NUCLEOTIDE SEQUENCE [LARGE SCALE GENOMIC DNA]</scope>
    <source>
        <strain evidence="8">SL48-SHIP-2</strain>
    </source>
</reference>
<dbReference type="EMBL" id="VIFK01000062">
    <property type="protein sequence ID" value="TQE99425.1"/>
    <property type="molecule type" value="Genomic_DNA"/>
</dbReference>
<dbReference type="InterPro" id="IPR001098">
    <property type="entry name" value="DNA-dir_DNA_pol_A_palm_dom"/>
</dbReference>
<dbReference type="SMART" id="SM00482">
    <property type="entry name" value="POLAc"/>
    <property type="match status" value="1"/>
</dbReference>
<dbReference type="InterPro" id="IPR036397">
    <property type="entry name" value="RNaseH_sf"/>
</dbReference>
<gene>
    <name evidence="8" type="ORF">FKY71_08625</name>
</gene>
<evidence type="ECO:0000256" key="1">
    <source>
        <dbReference type="ARBA" id="ARBA00007705"/>
    </source>
</evidence>
<proteinExistence type="inferred from homology"/>
<comment type="catalytic activity">
    <reaction evidence="5">
        <text>DNA(n) + a 2'-deoxyribonucleoside 5'-triphosphate = DNA(n+1) + diphosphate</text>
        <dbReference type="Rhea" id="RHEA:22508"/>
        <dbReference type="Rhea" id="RHEA-COMP:17339"/>
        <dbReference type="Rhea" id="RHEA-COMP:17340"/>
        <dbReference type="ChEBI" id="CHEBI:33019"/>
        <dbReference type="ChEBI" id="CHEBI:61560"/>
        <dbReference type="ChEBI" id="CHEBI:173112"/>
        <dbReference type="EC" id="2.7.7.7"/>
    </reaction>
</comment>
<dbReference type="SUPFAM" id="SSF53098">
    <property type="entry name" value="Ribonuclease H-like"/>
    <property type="match status" value="1"/>
</dbReference>
<comment type="subunit">
    <text evidence="2">Single-chain monomer with multiple functions.</text>
</comment>
<accession>A0A540VRN4</accession>
<evidence type="ECO:0000313" key="9">
    <source>
        <dbReference type="Proteomes" id="UP000315400"/>
    </source>
</evidence>
<dbReference type="InterPro" id="IPR043502">
    <property type="entry name" value="DNA/RNA_pol_sf"/>
</dbReference>
<dbReference type="EC" id="2.7.7.7" evidence="3"/>
<evidence type="ECO:0000256" key="5">
    <source>
        <dbReference type="ARBA" id="ARBA00049244"/>
    </source>
</evidence>
<evidence type="ECO:0000313" key="8">
    <source>
        <dbReference type="EMBL" id="TQE99425.1"/>
    </source>
</evidence>
<comment type="caution">
    <text evidence="8">The sequence shown here is derived from an EMBL/GenBank/DDBJ whole genome shotgun (WGS) entry which is preliminary data.</text>
</comment>
<dbReference type="AlphaFoldDB" id="A0A540VRN4"/>
<name>A0A540VRN4_9GAMM</name>
<feature type="domain" description="DNA-directed DNA polymerase family A palm" evidence="7">
    <location>
        <begin position="415"/>
        <end position="646"/>
    </location>
</feature>
<keyword evidence="4" id="KW-0235">DNA replication</keyword>
<protein>
    <recommendedName>
        <fullName evidence="3">DNA-directed DNA polymerase</fullName>
        <ecNumber evidence="3">2.7.7.7</ecNumber>
    </recommendedName>
</protein>
<evidence type="ECO:0000256" key="3">
    <source>
        <dbReference type="ARBA" id="ARBA00012417"/>
    </source>
</evidence>
<dbReference type="Gene3D" id="1.20.1060.10">
    <property type="entry name" value="Taq DNA Polymerase, Chain T, domain 4"/>
    <property type="match status" value="1"/>
</dbReference>